<reference evidence="7" key="2">
    <citation type="journal article" date="2007" name="Science">
        <title>Draft genome sequence of the sexually transmitted pathogen Trichomonas vaginalis.</title>
        <authorList>
            <person name="Carlton J.M."/>
            <person name="Hirt R.P."/>
            <person name="Silva J.C."/>
            <person name="Delcher A.L."/>
            <person name="Schatz M."/>
            <person name="Zhao Q."/>
            <person name="Wortman J.R."/>
            <person name="Bidwell S.L."/>
            <person name="Alsmark U.C.M."/>
            <person name="Besteiro S."/>
            <person name="Sicheritz-Ponten T."/>
            <person name="Noel C.J."/>
            <person name="Dacks J.B."/>
            <person name="Foster P.G."/>
            <person name="Simillion C."/>
            <person name="Van de Peer Y."/>
            <person name="Miranda-Saavedra D."/>
            <person name="Barton G.J."/>
            <person name="Westrop G.D."/>
            <person name="Mueller S."/>
            <person name="Dessi D."/>
            <person name="Fiori P.L."/>
            <person name="Ren Q."/>
            <person name="Paulsen I."/>
            <person name="Zhang H."/>
            <person name="Bastida-Corcuera F.D."/>
            <person name="Simoes-Barbosa A."/>
            <person name="Brown M.T."/>
            <person name="Hayes R.D."/>
            <person name="Mukherjee M."/>
            <person name="Okumura C.Y."/>
            <person name="Schneider R."/>
            <person name="Smith A.J."/>
            <person name="Vanacova S."/>
            <person name="Villalvazo M."/>
            <person name="Haas B.J."/>
            <person name="Pertea M."/>
            <person name="Feldblyum T.V."/>
            <person name="Utterback T.R."/>
            <person name="Shu C.L."/>
            <person name="Osoegawa K."/>
            <person name="de Jong P.J."/>
            <person name="Hrdy I."/>
            <person name="Horvathova L."/>
            <person name="Zubacova Z."/>
            <person name="Dolezal P."/>
            <person name="Malik S.B."/>
            <person name="Logsdon J.M. Jr."/>
            <person name="Henze K."/>
            <person name="Gupta A."/>
            <person name="Wang C.C."/>
            <person name="Dunne R.L."/>
            <person name="Upcroft J.A."/>
            <person name="Upcroft P."/>
            <person name="White O."/>
            <person name="Salzberg S.L."/>
            <person name="Tang P."/>
            <person name="Chiu C.-H."/>
            <person name="Lee Y.-S."/>
            <person name="Embley T.M."/>
            <person name="Coombs G.H."/>
            <person name="Mottram J.C."/>
            <person name="Tachezy J."/>
            <person name="Fraser-Liggett C.M."/>
            <person name="Johnson P.J."/>
        </authorList>
    </citation>
    <scope>NUCLEOTIDE SEQUENCE [LARGE SCALE GENOMIC DNA]</scope>
    <source>
        <strain evidence="7">G3</strain>
    </source>
</reference>
<dbReference type="InterPro" id="IPR001494">
    <property type="entry name" value="Importin-beta_N"/>
</dbReference>
<dbReference type="GO" id="GO:0031267">
    <property type="term" value="F:small GTPase binding"/>
    <property type="evidence" value="ECO:0007669"/>
    <property type="project" value="InterPro"/>
</dbReference>
<dbReference type="InterPro" id="IPR040017">
    <property type="entry name" value="XPOT"/>
</dbReference>
<dbReference type="GO" id="GO:0071528">
    <property type="term" value="P:tRNA re-export from nucleus"/>
    <property type="evidence" value="ECO:0000318"/>
    <property type="project" value="GO_Central"/>
</dbReference>
<dbReference type="GO" id="GO:0016363">
    <property type="term" value="C:nuclear matrix"/>
    <property type="evidence" value="ECO:0000318"/>
    <property type="project" value="GO_Central"/>
</dbReference>
<dbReference type="InterPro" id="IPR016024">
    <property type="entry name" value="ARM-type_fold"/>
</dbReference>
<dbReference type="Pfam" id="PF08767">
    <property type="entry name" value="CRM1_C"/>
    <property type="match status" value="1"/>
</dbReference>
<keyword evidence="8" id="KW-1185">Reference proteome</keyword>
<keyword evidence="2 5" id="KW-0813">Transport</keyword>
<evidence type="ECO:0000256" key="5">
    <source>
        <dbReference type="RuleBase" id="RU366037"/>
    </source>
</evidence>
<dbReference type="GO" id="GO:0005737">
    <property type="term" value="C:cytoplasm"/>
    <property type="evidence" value="ECO:0000318"/>
    <property type="project" value="GO_Central"/>
</dbReference>
<dbReference type="InterPro" id="IPR011989">
    <property type="entry name" value="ARM-like"/>
</dbReference>
<evidence type="ECO:0000313" key="8">
    <source>
        <dbReference type="Proteomes" id="UP000001542"/>
    </source>
</evidence>
<dbReference type="GO" id="GO:0005643">
    <property type="term" value="C:nuclear pore"/>
    <property type="evidence" value="ECO:0000318"/>
    <property type="project" value="GO_Central"/>
</dbReference>
<keyword evidence="5" id="KW-0694">RNA-binding</keyword>
<dbReference type="GO" id="GO:0000049">
    <property type="term" value="F:tRNA binding"/>
    <property type="evidence" value="ECO:0000318"/>
    <property type="project" value="GO_Central"/>
</dbReference>
<dbReference type="STRING" id="5722.A2DMZ4"/>
<dbReference type="KEGG" id="tva:5463663"/>
<dbReference type="PROSITE" id="PS50166">
    <property type="entry name" value="IMPORTIN_B_NT"/>
    <property type="match status" value="1"/>
</dbReference>
<evidence type="ECO:0000256" key="1">
    <source>
        <dbReference type="ARBA" id="ARBA00009466"/>
    </source>
</evidence>
<accession>A2DMZ4</accession>
<protein>
    <recommendedName>
        <fullName evidence="5">Exportin-T</fullName>
    </recommendedName>
    <alternativeName>
        <fullName evidence="5">Exportin(tRNA)</fullName>
    </alternativeName>
    <alternativeName>
        <fullName evidence="5">tRNA exportin</fullName>
    </alternativeName>
</protein>
<gene>
    <name evidence="7" type="ORF">TVAG_122370</name>
</gene>
<evidence type="ECO:0000256" key="4">
    <source>
        <dbReference type="ARBA" id="ARBA00023242"/>
    </source>
</evidence>
<dbReference type="EMBL" id="DS113221">
    <property type="protein sequence ID" value="EAY18171.1"/>
    <property type="molecule type" value="Genomic_DNA"/>
</dbReference>
<dbReference type="VEuPathDB" id="TrichDB:TVAG_122370"/>
<organism evidence="7 8">
    <name type="scientific">Trichomonas vaginalis (strain ATCC PRA-98 / G3)</name>
    <dbReference type="NCBI Taxonomy" id="412133"/>
    <lineage>
        <taxon>Eukaryota</taxon>
        <taxon>Metamonada</taxon>
        <taxon>Parabasalia</taxon>
        <taxon>Trichomonadida</taxon>
        <taxon>Trichomonadidae</taxon>
        <taxon>Trichomonas</taxon>
    </lineage>
</organism>
<dbReference type="PANTHER" id="PTHR15952:SF11">
    <property type="entry name" value="EXPORTIN-T"/>
    <property type="match status" value="1"/>
</dbReference>
<comment type="function">
    <text evidence="5">tRNA nucleus export receptor which facilitates tRNA translocation across the nuclear pore complex.</text>
</comment>
<keyword evidence="4 5" id="KW-0539">Nucleus</keyword>
<evidence type="ECO:0000256" key="3">
    <source>
        <dbReference type="ARBA" id="ARBA00022927"/>
    </source>
</evidence>
<keyword evidence="3" id="KW-0653">Protein transport</keyword>
<comment type="subcellular location">
    <subcellularLocation>
        <location evidence="5">Nucleus</location>
    </subcellularLocation>
    <subcellularLocation>
        <location evidence="5">Cytoplasm</location>
    </subcellularLocation>
    <text evidence="5">Shuttles between the nucleus and the cytoplasm.</text>
</comment>
<evidence type="ECO:0000313" key="7">
    <source>
        <dbReference type="EMBL" id="EAY18171.1"/>
    </source>
</evidence>
<sequence>MTEDIHQKIELLNYCVNILKVQDTNSNISLEDANHILCDFQKDPESYLITENIFNSDSDIMVKFTVLQNLESCAERRWNLVEQDIKENIINYLLELVFSPENEMPNQLINKIYDIFNEILIQDYNASQSSFFIRVRQTISQEEPRNPKHLEKYFNLIGSFMLFLSIKMGEENNSYLYRRFSYNHFNNLSKQFYNSDYDNVQEDITDALDPAGNDDEVINSALNCCCSIIKCNSFVSQKLYQNEFIEKVKESFMSRPKLAATSISIVNEIFAKIVLPDYANPLKFTSDVLEMLLSKCNTIQLSENSNCWPSFIDLLSKLLDLYGIYIINGDQFNFVFDVALGITEKANTDILIESCEALLYEYLIQANNQVTQEDFDTCFIPRIATILVDKMPAPLVIEPFIDLYNNEEKRVVKNEDFESMRKCISAIDVFFSQLVIDVIKAKKPKLETIDDIEHFCWAVSTVSNKEALVPGKAYPFLEEIFRYLMYEINGITNERQGEYDETAERLGICFSVVVMYSFEFIGDNNELFANVFEALFDLLNFGWEKLLLFVINTLLFISIANTSIFSQPNESWENKTAIDILLDKLNETITLENYKDELKLFVHCLCRSINSIKDTEYGRRCIEALKQIIFKRVEFCMINFNKESIPTWKYFTNTLSIMNSYVETFSSQYIDIFRTINLGEFMNSFKDIYASSGDLLVRELCRNCRASIMLHLHKFISYLDDPKTTIMPVLERDFIYVIMTDYSQSDPDLCLPQTLTFLATLIARMDDELQDMINDIMDRVFEKTTVIIESDDQYKYPDLSEEFYSFLDRLINSMPKYVLSLEFDQLIKIYEILRFGCNSSLQEQSINCLQYIRNFANLMETAQSDNQEIYMAYKQSICVDLGKLGFKLLIDGLHKFAIEEIGKLVLLVFKSNNSEEFMNQFSSSLENDATPDLIDIVIGTVKQILNTNADEKNIEEILRDFIMKAVQETSDNEETVRERMKKNVESINELLKKSNKRQTSTVDEVIKNRELPKDSELNDLFNSLKNNLKF</sequence>
<dbReference type="InterPro" id="IPR014877">
    <property type="entry name" value="XPO1_C_dom"/>
</dbReference>
<keyword evidence="5" id="KW-0820">tRNA-binding</keyword>
<dbReference type="SUPFAM" id="SSF48371">
    <property type="entry name" value="ARM repeat"/>
    <property type="match status" value="2"/>
</dbReference>
<dbReference type="Gene3D" id="1.25.10.10">
    <property type="entry name" value="Leucine-rich Repeat Variant"/>
    <property type="match status" value="2"/>
</dbReference>
<comment type="similarity">
    <text evidence="1 5">Belongs to the exportin family.</text>
</comment>
<keyword evidence="5" id="KW-0963">Cytoplasm</keyword>
<dbReference type="GO" id="GO:0005049">
    <property type="term" value="F:nuclear export signal receptor activity"/>
    <property type="evidence" value="ECO:0007669"/>
    <property type="project" value="InterPro"/>
</dbReference>
<dbReference type="OrthoDB" id="2215036at2759"/>
<dbReference type="RefSeq" id="XP_001579157.1">
    <property type="nucleotide sequence ID" value="XM_001579107.1"/>
</dbReference>
<proteinExistence type="inferred from homology"/>
<evidence type="ECO:0000259" key="6">
    <source>
        <dbReference type="PROSITE" id="PS50166"/>
    </source>
</evidence>
<dbReference type="AlphaFoldDB" id="A2DMZ4"/>
<dbReference type="InParanoid" id="A2DMZ4"/>
<dbReference type="SMR" id="A2DMZ4"/>
<dbReference type="Proteomes" id="UP000001542">
    <property type="component" value="Unassembled WGS sequence"/>
</dbReference>
<dbReference type="PANTHER" id="PTHR15952">
    <property type="entry name" value="EXPORTIN-T/LOS1"/>
    <property type="match status" value="1"/>
</dbReference>
<name>A2DMZ4_TRIV3</name>
<dbReference type="GO" id="GO:0006886">
    <property type="term" value="P:intracellular protein transport"/>
    <property type="evidence" value="ECO:0007669"/>
    <property type="project" value="InterPro"/>
</dbReference>
<feature type="domain" description="Importin N-terminal" evidence="6">
    <location>
        <begin position="33"/>
        <end position="99"/>
    </location>
</feature>
<reference evidence="7" key="1">
    <citation type="submission" date="2006-10" db="EMBL/GenBank/DDBJ databases">
        <authorList>
            <person name="Amadeo P."/>
            <person name="Zhao Q."/>
            <person name="Wortman J."/>
            <person name="Fraser-Liggett C."/>
            <person name="Carlton J."/>
        </authorList>
    </citation>
    <scope>NUCLEOTIDE SEQUENCE</scope>
    <source>
        <strain evidence="7">G3</strain>
    </source>
</reference>
<evidence type="ECO:0000256" key="2">
    <source>
        <dbReference type="ARBA" id="ARBA00022448"/>
    </source>
</evidence>
<dbReference type="VEuPathDB" id="TrichDB:TVAGG3_1010440"/>